<accession>A0A6J0H010</accession>
<feature type="compositionally biased region" description="Pro residues" evidence="1">
    <location>
        <begin position="1"/>
        <end position="17"/>
    </location>
</feature>
<dbReference type="AlphaFoldDB" id="A0A6J0H010"/>
<keyword evidence="2" id="KW-1185">Reference proteome</keyword>
<gene>
    <name evidence="3" type="primary">LOC108496040</name>
</gene>
<dbReference type="RefSeq" id="XP_017667883.1">
    <property type="nucleotide sequence ID" value="XM_017812394.1"/>
</dbReference>
<dbReference type="GeneID" id="108496040"/>
<name>A0A6J0H010_9PASS</name>
<protein>
    <submittedName>
        <fullName evidence="3">Myb-related transcription factor, partner of profilin-like</fullName>
    </submittedName>
</protein>
<reference evidence="3" key="1">
    <citation type="submission" date="2025-08" db="UniProtKB">
        <authorList>
            <consortium name="RefSeq"/>
        </authorList>
    </citation>
    <scope>IDENTIFICATION</scope>
</reference>
<organism evidence="2 3">
    <name type="scientific">Lepidothrix coronata</name>
    <name type="common">blue-crowned manakin</name>
    <dbReference type="NCBI Taxonomy" id="321398"/>
    <lineage>
        <taxon>Eukaryota</taxon>
        <taxon>Metazoa</taxon>
        <taxon>Chordata</taxon>
        <taxon>Craniata</taxon>
        <taxon>Vertebrata</taxon>
        <taxon>Euteleostomi</taxon>
        <taxon>Archelosauria</taxon>
        <taxon>Archosauria</taxon>
        <taxon>Dinosauria</taxon>
        <taxon>Saurischia</taxon>
        <taxon>Theropoda</taxon>
        <taxon>Coelurosauria</taxon>
        <taxon>Aves</taxon>
        <taxon>Neognathae</taxon>
        <taxon>Neoaves</taxon>
        <taxon>Telluraves</taxon>
        <taxon>Australaves</taxon>
        <taxon>Passeriformes</taxon>
        <taxon>Pipridae</taxon>
        <taxon>Lepidothrix</taxon>
    </lineage>
</organism>
<sequence length="190" mass="19427">MMDPPPPSPPPPSAPPPDRPRPARSWSRGRAHPLGGRACAGRGRCGRARGGRAVRAGGVPEVSVAIPLSLPPPPLPAAVEAPRRPIAHTGRLPPVLPIPWLALRPGRELRPGLSIIVTRGDGMELTPRPSSVCGDPTTGRTGDPQQALLRGLGALAEGEGLDGGAGGPSRWGVTPVGSPLCCSATALYII</sequence>
<evidence type="ECO:0000313" key="2">
    <source>
        <dbReference type="Proteomes" id="UP000504624"/>
    </source>
</evidence>
<evidence type="ECO:0000256" key="1">
    <source>
        <dbReference type="SAM" id="MobiDB-lite"/>
    </source>
</evidence>
<evidence type="ECO:0000313" key="3">
    <source>
        <dbReference type="RefSeq" id="XP_017667883.1"/>
    </source>
</evidence>
<feature type="region of interest" description="Disordered" evidence="1">
    <location>
        <begin position="1"/>
        <end position="54"/>
    </location>
</feature>
<proteinExistence type="predicted"/>
<dbReference type="Proteomes" id="UP000504624">
    <property type="component" value="Unplaced"/>
</dbReference>